<dbReference type="EMBL" id="MU864395">
    <property type="protein sequence ID" value="KAK4187937.1"/>
    <property type="molecule type" value="Genomic_DNA"/>
</dbReference>
<accession>A0AAN6WWT8</accession>
<sequence length="321" mass="35702">MARKAAAKGPRGFARSLAHVSRPTPVVSSASSTYTTTYISEVEQKLEDQLSKELGELTLTGSEATDTDMEKKKPEARKPFRFLDLPGELRAVVYGYHFANAPRVVDLEPGNHLLIKRALCIVRSCRTLYNEAAYFFYSTRTFRLFPTYPGRYFKSKKPLLARLNARQRGWITSLELRVGPGWSAPPKGWVVTPALGLADCVNVRKLTMYVECDPSDGYFNGFRREDGFYEAFCQKLLRDSLAELPHLNSVTFDGYPGVKKSGGMMRGLLELAVTSGKMIRWGPDRGWTDEEDEEAVVDTNVIDDANLGLLNGVPMGVAAVA</sequence>
<keyword evidence="2" id="KW-1185">Reference proteome</keyword>
<protein>
    <submittedName>
        <fullName evidence="1">Uncharacterized protein</fullName>
    </submittedName>
</protein>
<dbReference type="PANTHER" id="PTHR42085">
    <property type="entry name" value="F-BOX DOMAIN-CONTAINING PROTEIN"/>
    <property type="match status" value="1"/>
</dbReference>
<dbReference type="AlphaFoldDB" id="A0AAN6WWT8"/>
<dbReference type="PANTHER" id="PTHR42085:SF2">
    <property type="entry name" value="F-BOX DOMAIN-CONTAINING PROTEIN"/>
    <property type="match status" value="1"/>
</dbReference>
<proteinExistence type="predicted"/>
<evidence type="ECO:0000313" key="1">
    <source>
        <dbReference type="EMBL" id="KAK4187937.1"/>
    </source>
</evidence>
<gene>
    <name evidence="1" type="ORF">QBC35DRAFT_497692</name>
</gene>
<evidence type="ECO:0000313" key="2">
    <source>
        <dbReference type="Proteomes" id="UP001302126"/>
    </source>
</evidence>
<organism evidence="1 2">
    <name type="scientific">Podospora australis</name>
    <dbReference type="NCBI Taxonomy" id="1536484"/>
    <lineage>
        <taxon>Eukaryota</taxon>
        <taxon>Fungi</taxon>
        <taxon>Dikarya</taxon>
        <taxon>Ascomycota</taxon>
        <taxon>Pezizomycotina</taxon>
        <taxon>Sordariomycetes</taxon>
        <taxon>Sordariomycetidae</taxon>
        <taxon>Sordariales</taxon>
        <taxon>Podosporaceae</taxon>
        <taxon>Podospora</taxon>
    </lineage>
</organism>
<comment type="caution">
    <text evidence="1">The sequence shown here is derived from an EMBL/GenBank/DDBJ whole genome shotgun (WGS) entry which is preliminary data.</text>
</comment>
<reference evidence="1" key="2">
    <citation type="submission" date="2023-05" db="EMBL/GenBank/DDBJ databases">
        <authorList>
            <consortium name="Lawrence Berkeley National Laboratory"/>
            <person name="Steindorff A."/>
            <person name="Hensen N."/>
            <person name="Bonometti L."/>
            <person name="Westerberg I."/>
            <person name="Brannstrom I.O."/>
            <person name="Guillou S."/>
            <person name="Cros-Aarteil S."/>
            <person name="Calhoun S."/>
            <person name="Haridas S."/>
            <person name="Kuo A."/>
            <person name="Mondo S."/>
            <person name="Pangilinan J."/>
            <person name="Riley R."/>
            <person name="Labutti K."/>
            <person name="Andreopoulos B."/>
            <person name="Lipzen A."/>
            <person name="Chen C."/>
            <person name="Yanf M."/>
            <person name="Daum C."/>
            <person name="Ng V."/>
            <person name="Clum A."/>
            <person name="Ohm R."/>
            <person name="Martin F."/>
            <person name="Silar P."/>
            <person name="Natvig D."/>
            <person name="Lalanne C."/>
            <person name="Gautier V."/>
            <person name="Ament-Velasquez S.L."/>
            <person name="Kruys A."/>
            <person name="Hutchinson M.I."/>
            <person name="Powell A.J."/>
            <person name="Barry K."/>
            <person name="Miller A.N."/>
            <person name="Grigoriev I.V."/>
            <person name="Debuchy R."/>
            <person name="Gladieux P."/>
            <person name="Thoren M.H."/>
            <person name="Johannesson H."/>
        </authorList>
    </citation>
    <scope>NUCLEOTIDE SEQUENCE</scope>
    <source>
        <strain evidence="1">PSN309</strain>
    </source>
</reference>
<dbReference type="InterPro" id="IPR038883">
    <property type="entry name" value="AN11006-like"/>
</dbReference>
<reference evidence="1" key="1">
    <citation type="journal article" date="2023" name="Mol. Phylogenet. Evol.">
        <title>Genome-scale phylogeny and comparative genomics of the fungal order Sordariales.</title>
        <authorList>
            <person name="Hensen N."/>
            <person name="Bonometti L."/>
            <person name="Westerberg I."/>
            <person name="Brannstrom I.O."/>
            <person name="Guillou S."/>
            <person name="Cros-Aarteil S."/>
            <person name="Calhoun S."/>
            <person name="Haridas S."/>
            <person name="Kuo A."/>
            <person name="Mondo S."/>
            <person name="Pangilinan J."/>
            <person name="Riley R."/>
            <person name="LaButti K."/>
            <person name="Andreopoulos B."/>
            <person name="Lipzen A."/>
            <person name="Chen C."/>
            <person name="Yan M."/>
            <person name="Daum C."/>
            <person name="Ng V."/>
            <person name="Clum A."/>
            <person name="Steindorff A."/>
            <person name="Ohm R.A."/>
            <person name="Martin F."/>
            <person name="Silar P."/>
            <person name="Natvig D.O."/>
            <person name="Lalanne C."/>
            <person name="Gautier V."/>
            <person name="Ament-Velasquez S.L."/>
            <person name="Kruys A."/>
            <person name="Hutchinson M.I."/>
            <person name="Powell A.J."/>
            <person name="Barry K."/>
            <person name="Miller A.N."/>
            <person name="Grigoriev I.V."/>
            <person name="Debuchy R."/>
            <person name="Gladieux P."/>
            <person name="Hiltunen Thoren M."/>
            <person name="Johannesson H."/>
        </authorList>
    </citation>
    <scope>NUCLEOTIDE SEQUENCE</scope>
    <source>
        <strain evidence="1">PSN309</strain>
    </source>
</reference>
<dbReference type="Proteomes" id="UP001302126">
    <property type="component" value="Unassembled WGS sequence"/>
</dbReference>
<name>A0AAN6WWT8_9PEZI</name>